<dbReference type="HOGENOM" id="CLU_1829006_0_0_1"/>
<proteinExistence type="predicted"/>
<reference evidence="4" key="3">
    <citation type="submission" date="2016-03" db="UniProtKB">
        <authorList>
            <consortium name="EnsemblProtists"/>
        </authorList>
    </citation>
    <scope>IDENTIFICATION</scope>
</reference>
<dbReference type="InterPro" id="IPR003034">
    <property type="entry name" value="SAP_dom"/>
</dbReference>
<evidence type="ECO:0000313" key="5">
    <source>
        <dbReference type="Proteomes" id="UP000011087"/>
    </source>
</evidence>
<evidence type="ECO:0000256" key="1">
    <source>
        <dbReference type="SAM" id="MobiDB-lite"/>
    </source>
</evidence>
<evidence type="ECO:0000313" key="4">
    <source>
        <dbReference type="EnsemblProtists" id="EKX55142"/>
    </source>
</evidence>
<keyword evidence="5" id="KW-1185">Reference proteome</keyword>
<dbReference type="EMBL" id="JH992965">
    <property type="protein sequence ID" value="EKX55142.1"/>
    <property type="molecule type" value="Genomic_DNA"/>
</dbReference>
<dbReference type="KEGG" id="gtt:GUITHDRAFT_98925"/>
<dbReference type="AlphaFoldDB" id="L1K3H9"/>
<name>L1K3H9_GUITC</name>
<organism evidence="3">
    <name type="scientific">Guillardia theta (strain CCMP2712)</name>
    <name type="common">Cryptophyte</name>
    <dbReference type="NCBI Taxonomy" id="905079"/>
    <lineage>
        <taxon>Eukaryota</taxon>
        <taxon>Cryptophyceae</taxon>
        <taxon>Pyrenomonadales</taxon>
        <taxon>Geminigeraceae</taxon>
        <taxon>Guillardia</taxon>
    </lineage>
</organism>
<feature type="region of interest" description="Disordered" evidence="1">
    <location>
        <begin position="1"/>
        <end position="29"/>
    </location>
</feature>
<dbReference type="SUPFAM" id="SSF68906">
    <property type="entry name" value="SAP domain"/>
    <property type="match status" value="1"/>
</dbReference>
<feature type="compositionally biased region" description="Basic and acidic residues" evidence="1">
    <location>
        <begin position="9"/>
        <end position="29"/>
    </location>
</feature>
<dbReference type="InterPro" id="IPR036361">
    <property type="entry name" value="SAP_dom_sf"/>
</dbReference>
<dbReference type="Proteomes" id="UP000011087">
    <property type="component" value="Unassembled WGS sequence"/>
</dbReference>
<dbReference type="Gene3D" id="1.10.720.30">
    <property type="entry name" value="SAP domain"/>
    <property type="match status" value="1"/>
</dbReference>
<reference evidence="5" key="2">
    <citation type="submission" date="2012-11" db="EMBL/GenBank/DDBJ databases">
        <authorList>
            <person name="Kuo A."/>
            <person name="Curtis B.A."/>
            <person name="Tanifuji G."/>
            <person name="Burki F."/>
            <person name="Gruber A."/>
            <person name="Irimia M."/>
            <person name="Maruyama S."/>
            <person name="Arias M.C."/>
            <person name="Ball S.G."/>
            <person name="Gile G.H."/>
            <person name="Hirakawa Y."/>
            <person name="Hopkins J.F."/>
            <person name="Rensing S.A."/>
            <person name="Schmutz J."/>
            <person name="Symeonidi A."/>
            <person name="Elias M."/>
            <person name="Eveleigh R.J."/>
            <person name="Herman E.K."/>
            <person name="Klute M.J."/>
            <person name="Nakayama T."/>
            <person name="Obornik M."/>
            <person name="Reyes-Prieto A."/>
            <person name="Armbrust E.V."/>
            <person name="Aves S.J."/>
            <person name="Beiko R.G."/>
            <person name="Coutinho P."/>
            <person name="Dacks J.B."/>
            <person name="Durnford D.G."/>
            <person name="Fast N.M."/>
            <person name="Green B.R."/>
            <person name="Grisdale C."/>
            <person name="Hempe F."/>
            <person name="Henrissat B."/>
            <person name="Hoppner M.P."/>
            <person name="Ishida K.-I."/>
            <person name="Kim E."/>
            <person name="Koreny L."/>
            <person name="Kroth P.G."/>
            <person name="Liu Y."/>
            <person name="Malik S.-B."/>
            <person name="Maier U.G."/>
            <person name="McRose D."/>
            <person name="Mock T."/>
            <person name="Neilson J.A."/>
            <person name="Onodera N.T."/>
            <person name="Poole A.M."/>
            <person name="Pritham E.J."/>
            <person name="Richards T.A."/>
            <person name="Rocap G."/>
            <person name="Roy S.W."/>
            <person name="Sarai C."/>
            <person name="Schaack S."/>
            <person name="Shirato S."/>
            <person name="Slamovits C.H."/>
            <person name="Spencer D.F."/>
            <person name="Suzuki S."/>
            <person name="Worden A.Z."/>
            <person name="Zauner S."/>
            <person name="Barry K."/>
            <person name="Bell C."/>
            <person name="Bharti A.K."/>
            <person name="Crow J.A."/>
            <person name="Grimwood J."/>
            <person name="Kramer R."/>
            <person name="Lindquist E."/>
            <person name="Lucas S."/>
            <person name="Salamov A."/>
            <person name="McFadden G.I."/>
            <person name="Lane C.E."/>
            <person name="Keeling P.J."/>
            <person name="Gray M.W."/>
            <person name="Grigoriev I.V."/>
            <person name="Archibald J.M."/>
        </authorList>
    </citation>
    <scope>NUCLEOTIDE SEQUENCE</scope>
    <source>
        <strain evidence="5">CCMP2712</strain>
    </source>
</reference>
<accession>L1K3H9</accession>
<dbReference type="EnsemblProtists" id="EKX55142">
    <property type="protein sequence ID" value="EKX55142"/>
    <property type="gene ID" value="GUITHDRAFT_98925"/>
</dbReference>
<gene>
    <name evidence="3" type="ORF">GUITHDRAFT_98925</name>
</gene>
<dbReference type="Pfam" id="PF02037">
    <property type="entry name" value="SAP"/>
    <property type="match status" value="1"/>
</dbReference>
<dbReference type="GeneID" id="17311838"/>
<reference evidence="3 5" key="1">
    <citation type="journal article" date="2012" name="Nature">
        <title>Algal genomes reveal evolutionary mosaicism and the fate of nucleomorphs.</title>
        <authorList>
            <consortium name="DOE Joint Genome Institute"/>
            <person name="Curtis B.A."/>
            <person name="Tanifuji G."/>
            <person name="Burki F."/>
            <person name="Gruber A."/>
            <person name="Irimia M."/>
            <person name="Maruyama S."/>
            <person name="Arias M.C."/>
            <person name="Ball S.G."/>
            <person name="Gile G.H."/>
            <person name="Hirakawa Y."/>
            <person name="Hopkins J.F."/>
            <person name="Kuo A."/>
            <person name="Rensing S.A."/>
            <person name="Schmutz J."/>
            <person name="Symeonidi A."/>
            <person name="Elias M."/>
            <person name="Eveleigh R.J."/>
            <person name="Herman E.K."/>
            <person name="Klute M.J."/>
            <person name="Nakayama T."/>
            <person name="Obornik M."/>
            <person name="Reyes-Prieto A."/>
            <person name="Armbrust E.V."/>
            <person name="Aves S.J."/>
            <person name="Beiko R.G."/>
            <person name="Coutinho P."/>
            <person name="Dacks J.B."/>
            <person name="Durnford D.G."/>
            <person name="Fast N.M."/>
            <person name="Green B.R."/>
            <person name="Grisdale C.J."/>
            <person name="Hempel F."/>
            <person name="Henrissat B."/>
            <person name="Hoppner M.P."/>
            <person name="Ishida K."/>
            <person name="Kim E."/>
            <person name="Koreny L."/>
            <person name="Kroth P.G."/>
            <person name="Liu Y."/>
            <person name="Malik S.B."/>
            <person name="Maier U.G."/>
            <person name="McRose D."/>
            <person name="Mock T."/>
            <person name="Neilson J.A."/>
            <person name="Onodera N.T."/>
            <person name="Poole A.M."/>
            <person name="Pritham E.J."/>
            <person name="Richards T.A."/>
            <person name="Rocap G."/>
            <person name="Roy S.W."/>
            <person name="Sarai C."/>
            <person name="Schaack S."/>
            <person name="Shirato S."/>
            <person name="Slamovits C.H."/>
            <person name="Spencer D.F."/>
            <person name="Suzuki S."/>
            <person name="Worden A.Z."/>
            <person name="Zauner S."/>
            <person name="Barry K."/>
            <person name="Bell C."/>
            <person name="Bharti A.K."/>
            <person name="Crow J.A."/>
            <person name="Grimwood J."/>
            <person name="Kramer R."/>
            <person name="Lindquist E."/>
            <person name="Lucas S."/>
            <person name="Salamov A."/>
            <person name="McFadden G.I."/>
            <person name="Lane C.E."/>
            <person name="Keeling P.J."/>
            <person name="Gray M.W."/>
            <person name="Grigoriev I.V."/>
            <person name="Archibald J.M."/>
        </authorList>
    </citation>
    <scope>NUCLEOTIDE SEQUENCE</scope>
    <source>
        <strain evidence="3 5">CCMP2712</strain>
    </source>
</reference>
<dbReference type="PaxDb" id="55529-EKX55142"/>
<dbReference type="OrthoDB" id="10621267at2759"/>
<evidence type="ECO:0000259" key="2">
    <source>
        <dbReference type="PROSITE" id="PS50800"/>
    </source>
</evidence>
<dbReference type="PROSITE" id="PS50800">
    <property type="entry name" value="SAP"/>
    <property type="match status" value="1"/>
</dbReference>
<dbReference type="RefSeq" id="XP_005842122.1">
    <property type="nucleotide sequence ID" value="XM_005842065.1"/>
</dbReference>
<sequence length="141" mass="16751">MTLNSNSIRVERRDVSGSRQLTRMDDKEGAEGLQIDSDIYEVPKRVTFVEQKILSQILWEGRITDIPNREDLETMNVLMLRDLCRDLGLVQKGKKVQLIERIDSSRGKWSKEQELKLARMRMREELEANMRTRWELKRDFL</sequence>
<feature type="domain" description="SAP" evidence="2">
    <location>
        <begin position="72"/>
        <end position="106"/>
    </location>
</feature>
<protein>
    <recommendedName>
        <fullName evidence="2">SAP domain-containing protein</fullName>
    </recommendedName>
</protein>
<evidence type="ECO:0000313" key="3">
    <source>
        <dbReference type="EMBL" id="EKX55142.1"/>
    </source>
</evidence>